<comment type="similarity">
    <text evidence="8 9">Belongs to the TonB-dependent receptor family.</text>
</comment>
<dbReference type="Pfam" id="PF13715">
    <property type="entry name" value="CarbopepD_reg_2"/>
    <property type="match status" value="1"/>
</dbReference>
<dbReference type="InterPro" id="IPR023996">
    <property type="entry name" value="TonB-dep_OMP_SusC/RagA"/>
</dbReference>
<evidence type="ECO:0000313" key="14">
    <source>
        <dbReference type="Proteomes" id="UP000003844"/>
    </source>
</evidence>
<organism evidence="13 14">
    <name type="scientific">Gillisia limnaea (strain DSM 15749 / LMG 21470 / R-8282)</name>
    <dbReference type="NCBI Taxonomy" id="865937"/>
    <lineage>
        <taxon>Bacteria</taxon>
        <taxon>Pseudomonadati</taxon>
        <taxon>Bacteroidota</taxon>
        <taxon>Flavobacteriia</taxon>
        <taxon>Flavobacteriales</taxon>
        <taxon>Flavobacteriaceae</taxon>
        <taxon>Gillisia</taxon>
    </lineage>
</organism>
<evidence type="ECO:0000259" key="11">
    <source>
        <dbReference type="Pfam" id="PF00593"/>
    </source>
</evidence>
<evidence type="ECO:0000256" key="4">
    <source>
        <dbReference type="ARBA" id="ARBA00022692"/>
    </source>
</evidence>
<dbReference type="InterPro" id="IPR008969">
    <property type="entry name" value="CarboxyPept-like_regulatory"/>
</dbReference>
<evidence type="ECO:0000259" key="12">
    <source>
        <dbReference type="Pfam" id="PF07715"/>
    </source>
</evidence>
<dbReference type="GO" id="GO:0009279">
    <property type="term" value="C:cell outer membrane"/>
    <property type="evidence" value="ECO:0007669"/>
    <property type="project" value="UniProtKB-SubCell"/>
</dbReference>
<evidence type="ECO:0000256" key="3">
    <source>
        <dbReference type="ARBA" id="ARBA00022452"/>
    </source>
</evidence>
<evidence type="ECO:0000313" key="13">
    <source>
        <dbReference type="EMBL" id="EHQ02244.1"/>
    </source>
</evidence>
<keyword evidence="6 8" id="KW-0472">Membrane</keyword>
<keyword evidence="7 8" id="KW-0998">Cell outer membrane</keyword>
<dbReference type="Pfam" id="PF07715">
    <property type="entry name" value="Plug"/>
    <property type="match status" value="1"/>
</dbReference>
<dbReference type="NCBIfam" id="TIGR04056">
    <property type="entry name" value="OMP_RagA_SusC"/>
    <property type="match status" value="1"/>
</dbReference>
<dbReference type="PROSITE" id="PS52016">
    <property type="entry name" value="TONB_DEPENDENT_REC_3"/>
    <property type="match status" value="1"/>
</dbReference>
<accession>H2BYU2</accession>
<protein>
    <submittedName>
        <fullName evidence="13">TonB-dependent receptor plug</fullName>
    </submittedName>
</protein>
<dbReference type="OrthoDB" id="9768177at2"/>
<keyword evidence="14" id="KW-1185">Reference proteome</keyword>
<feature type="chain" id="PRO_5003559601" evidence="10">
    <location>
        <begin position="23"/>
        <end position="1002"/>
    </location>
</feature>
<evidence type="ECO:0000256" key="7">
    <source>
        <dbReference type="ARBA" id="ARBA00023237"/>
    </source>
</evidence>
<keyword evidence="4 8" id="KW-0812">Transmembrane</keyword>
<evidence type="ECO:0000256" key="1">
    <source>
        <dbReference type="ARBA" id="ARBA00004571"/>
    </source>
</evidence>
<keyword evidence="3 8" id="KW-1134">Transmembrane beta strand</keyword>
<dbReference type="RefSeq" id="WP_006988556.1">
    <property type="nucleotide sequence ID" value="NZ_JH594606.1"/>
</dbReference>
<dbReference type="InterPro" id="IPR037066">
    <property type="entry name" value="Plug_dom_sf"/>
</dbReference>
<dbReference type="NCBIfam" id="TIGR04057">
    <property type="entry name" value="SusC_RagA_signa"/>
    <property type="match status" value="1"/>
</dbReference>
<dbReference type="SUPFAM" id="SSF56935">
    <property type="entry name" value="Porins"/>
    <property type="match status" value="1"/>
</dbReference>
<dbReference type="AlphaFoldDB" id="H2BYU2"/>
<feature type="domain" description="TonB-dependent receptor-like beta-barrel" evidence="11">
    <location>
        <begin position="412"/>
        <end position="767"/>
    </location>
</feature>
<dbReference type="FunFam" id="2.60.40.1120:FF:000003">
    <property type="entry name" value="Outer membrane protein Omp121"/>
    <property type="match status" value="1"/>
</dbReference>
<keyword evidence="10" id="KW-0732">Signal</keyword>
<evidence type="ECO:0000256" key="9">
    <source>
        <dbReference type="RuleBase" id="RU003357"/>
    </source>
</evidence>
<dbReference type="Gene3D" id="2.40.170.20">
    <property type="entry name" value="TonB-dependent receptor, beta-barrel domain"/>
    <property type="match status" value="1"/>
</dbReference>
<evidence type="ECO:0000256" key="6">
    <source>
        <dbReference type="ARBA" id="ARBA00023136"/>
    </source>
</evidence>
<dbReference type="InterPro" id="IPR039426">
    <property type="entry name" value="TonB-dep_rcpt-like"/>
</dbReference>
<comment type="subcellular location">
    <subcellularLocation>
        <location evidence="1 8">Cell outer membrane</location>
        <topology evidence="1 8">Multi-pass membrane protein</topology>
    </subcellularLocation>
</comment>
<dbReference type="InterPro" id="IPR036942">
    <property type="entry name" value="Beta-barrel_TonB_sf"/>
</dbReference>
<proteinExistence type="inferred from homology"/>
<dbReference type="SUPFAM" id="SSF49464">
    <property type="entry name" value="Carboxypeptidase regulatory domain-like"/>
    <property type="match status" value="1"/>
</dbReference>
<dbReference type="HOGENOM" id="CLU_004317_0_1_10"/>
<name>H2BYU2_GILLR</name>
<gene>
    <name evidence="13" type="ORF">Gilli_1597</name>
</gene>
<dbReference type="Pfam" id="PF00593">
    <property type="entry name" value="TonB_dep_Rec_b-barrel"/>
    <property type="match status" value="1"/>
</dbReference>
<keyword evidence="13" id="KW-0675">Receptor</keyword>
<evidence type="ECO:0000256" key="2">
    <source>
        <dbReference type="ARBA" id="ARBA00022448"/>
    </source>
</evidence>
<dbReference type="InterPro" id="IPR012910">
    <property type="entry name" value="Plug_dom"/>
</dbReference>
<reference evidence="14" key="1">
    <citation type="journal article" date="2012" name="Stand. Genomic Sci.">
        <title>Genome sequence of the Antarctic rhodopsins-containing flavobacterium Gillisia limnaea type strain (R-8282(T)).</title>
        <authorList>
            <person name="Riedel T."/>
            <person name="Held B."/>
            <person name="Nolan M."/>
            <person name="Lucas S."/>
            <person name="Lapidus A."/>
            <person name="Tice H."/>
            <person name="Del Rio T.G."/>
            <person name="Cheng J.F."/>
            <person name="Han C."/>
            <person name="Tapia R."/>
            <person name="Goodwin L.A."/>
            <person name="Pitluck S."/>
            <person name="Liolios K."/>
            <person name="Mavromatis K."/>
            <person name="Pagani I."/>
            <person name="Ivanova N."/>
            <person name="Mikhailova N."/>
            <person name="Pati A."/>
            <person name="Chen A."/>
            <person name="Palaniappan K."/>
            <person name="Land M."/>
            <person name="Rohde M."/>
            <person name="Tindall B.J."/>
            <person name="Detter J.C."/>
            <person name="Goker M."/>
            <person name="Bristow J."/>
            <person name="Eisen J.A."/>
            <person name="Markowitz V."/>
            <person name="Hugenholtz P."/>
            <person name="Kyrpides N.C."/>
            <person name="Klenk H.P."/>
            <person name="Woyke T."/>
        </authorList>
    </citation>
    <scope>NUCLEOTIDE SEQUENCE [LARGE SCALE GENOMIC DNA]</scope>
    <source>
        <strain evidence="14">DSM 15749 / LMG 21470 / R-8282</strain>
    </source>
</reference>
<evidence type="ECO:0000256" key="5">
    <source>
        <dbReference type="ARBA" id="ARBA00023077"/>
    </source>
</evidence>
<evidence type="ECO:0000256" key="10">
    <source>
        <dbReference type="SAM" id="SignalP"/>
    </source>
</evidence>
<dbReference type="InterPro" id="IPR023997">
    <property type="entry name" value="TonB-dep_OMP_SusC/RagA_CS"/>
</dbReference>
<dbReference type="InterPro" id="IPR000531">
    <property type="entry name" value="Beta-barrel_TonB"/>
</dbReference>
<dbReference type="STRING" id="865937.Gilli_1597"/>
<feature type="domain" description="TonB-dependent receptor plug" evidence="12">
    <location>
        <begin position="116"/>
        <end position="233"/>
    </location>
</feature>
<dbReference type="eggNOG" id="COG4771">
    <property type="taxonomic scope" value="Bacteria"/>
</dbReference>
<keyword evidence="5 9" id="KW-0798">TonB box</keyword>
<feature type="signal peptide" evidence="10">
    <location>
        <begin position="1"/>
        <end position="22"/>
    </location>
</feature>
<evidence type="ECO:0000256" key="8">
    <source>
        <dbReference type="PROSITE-ProRule" id="PRU01360"/>
    </source>
</evidence>
<keyword evidence="2 8" id="KW-0813">Transport</keyword>
<sequence>MNPKLNGILTLIIAFVMQIGFAQQQTVTGTVTDENGLPLPGVNIVIKGTSTGVQTDFDGYYLIEASQGDILVFSFLGYTKTEIAVANQNTINVTLAPGASELDEVLVVGYGTSTRRTLTDNIASISADEINEVPVPSVQSALVGKAAGVQITQVNGKAESGIKIRVRGVSTISSSQDPLYVIDGIPLINSDENINDSPINPLISLNPNDIASIEILKDASSAAIYGARGSNGVVLITTKRGKSGATKISLNTSSGWSEETNRRDFINTEQYVELFTEAYLNAGFTEEDAFADFNSFAENEADWRDGAVDTDWQDLAFVNGSVNDLNVNASGGSDKTQFFLSLGYNKTVGIIRGNDLERYNFRSNVDHQVSERFKVGVTSSIAKTQINRLANDNSFATPLQAIAQIPFTRPYLDNGLPNPNTLYYNFLNQEVNAENKTSIWRAIANVFAEFYITPSLSIRSELGYDLNVQTAETFDGRLTESQSVGGFAEAQSVQNEKYVINNYFTYYTLLGENTNLEATAGMSFEDDRRKAQFVQGQGFPSDDLRTVNSAAEIVGGGSSRTAFTFVSYFARTSLNILDKYLLKGSVRYDGSSRFGVDEQYGFFPAVSGGWIVSEEDFLMDSETLSLLKLRASWGVTGNADIGNFASRSLFGGASYNGRPALNPSQLGDPSLKWENTIQYDLGIDFGLLNNRISGSLDYYNKTTDDLLLNEPIPSTSGFTNITRNVGEIQNTGVELVIDTKNIVSTNLNWSSSFNIAYNDNEVTNLPGGDIISGQNIVREGEVLGSLFMVEFAGADPENGDALFVRNTLNDDGSRDRSLTNDFNEATRVVLGSPFPDIIAGFTNNLYYKNVDFSFTFQGQWGASIYNAGGRFQSASADFFDNQSSDQLDRWQEPGDITDVPQARLFGANGTQSSSRYLQEADFIRLRNITLGYSLPSSFTNKIDIDRLRIYFTAVNLLTFTDYDDYDPESTYDVQANSNINVGNAFYSAPPAKTMTVGVNFEF</sequence>
<dbReference type="EMBL" id="JH594606">
    <property type="protein sequence ID" value="EHQ02244.1"/>
    <property type="molecule type" value="Genomic_DNA"/>
</dbReference>
<dbReference type="Gene3D" id="2.170.130.10">
    <property type="entry name" value="TonB-dependent receptor, plug domain"/>
    <property type="match status" value="1"/>
</dbReference>
<dbReference type="Gene3D" id="2.60.40.1120">
    <property type="entry name" value="Carboxypeptidase-like, regulatory domain"/>
    <property type="match status" value="1"/>
</dbReference>
<dbReference type="Proteomes" id="UP000003844">
    <property type="component" value="Unassembled WGS sequence"/>
</dbReference>